<sequence length="50" mass="4815">MLLILAGPLLVVAVDIQSALASTPAFTGVSAAIIAILLVTAIAAAALGLD</sequence>
<reference evidence="2" key="2">
    <citation type="submission" date="2023-12" db="EMBL/GenBank/DDBJ databases">
        <authorList>
            <person name="Sun Q."/>
            <person name="Inoue M."/>
        </authorList>
    </citation>
    <scope>NUCLEOTIDE SEQUENCE</scope>
    <source>
        <strain evidence="2">JCM 14265</strain>
    </source>
</reference>
<dbReference type="RefSeq" id="WP_343777791.1">
    <property type="nucleotide sequence ID" value="NZ_BAAADQ010000005.1"/>
</dbReference>
<keyword evidence="1" id="KW-0812">Transmembrane</keyword>
<dbReference type="Proteomes" id="UP001567571">
    <property type="component" value="Unassembled WGS sequence"/>
</dbReference>
<gene>
    <name evidence="3" type="ORF">ABNG02_15480</name>
    <name evidence="2" type="ORF">GCM10008994_13910</name>
</gene>
<comment type="caution">
    <text evidence="2">The sequence shown here is derived from an EMBL/GenBank/DDBJ whole genome shotgun (WGS) entry which is preliminary data.</text>
</comment>
<accession>A0AAV3SRW0</accession>
<evidence type="ECO:0000313" key="2">
    <source>
        <dbReference type="EMBL" id="GAA0539997.1"/>
    </source>
</evidence>
<feature type="transmembrane region" description="Helical" evidence="1">
    <location>
        <begin position="31"/>
        <end position="49"/>
    </location>
</feature>
<protein>
    <submittedName>
        <fullName evidence="2">Uncharacterized protein</fullName>
    </submittedName>
</protein>
<organism evidence="2 4">
    <name type="scientific">Halorubrum ejinorense</name>
    <dbReference type="NCBI Taxonomy" id="425309"/>
    <lineage>
        <taxon>Archaea</taxon>
        <taxon>Methanobacteriati</taxon>
        <taxon>Methanobacteriota</taxon>
        <taxon>Stenosarchaea group</taxon>
        <taxon>Halobacteria</taxon>
        <taxon>Halobacteriales</taxon>
        <taxon>Haloferacaceae</taxon>
        <taxon>Halorubrum</taxon>
    </lineage>
</organism>
<reference evidence="3 5" key="3">
    <citation type="submission" date="2024-06" db="EMBL/GenBank/DDBJ databases">
        <title>Halorubrum miltondacostae sp. nov., a potential PHA producer isolated from an inland solar saltern in Rio Maior, Portugal.</title>
        <authorList>
            <person name="Albuquerque L."/>
            <person name="Viver T."/>
            <person name="Barroso C."/>
            <person name="Claudino R."/>
            <person name="Galvan M."/>
            <person name="Simoes G."/>
            <person name="Lobo Da Cunha A."/>
            <person name="Egas C."/>
        </authorList>
    </citation>
    <scope>NUCLEOTIDE SEQUENCE [LARGE SCALE GENOMIC DNA]</scope>
    <source>
        <strain evidence="3 5">DSM 18646</strain>
    </source>
</reference>
<evidence type="ECO:0000256" key="1">
    <source>
        <dbReference type="SAM" id="Phobius"/>
    </source>
</evidence>
<proteinExistence type="predicted"/>
<evidence type="ECO:0000313" key="4">
    <source>
        <dbReference type="Proteomes" id="UP001501425"/>
    </source>
</evidence>
<reference evidence="2" key="1">
    <citation type="journal article" date="2014" name="Int. J. Syst. Evol. Microbiol.">
        <title>Complete genome sequence of Corynebacterium casei LMG S-19264T (=DSM 44701T), isolated from a smear-ripened cheese.</title>
        <authorList>
            <consortium name="US DOE Joint Genome Institute (JGI-PGF)"/>
            <person name="Walter F."/>
            <person name="Albersmeier A."/>
            <person name="Kalinowski J."/>
            <person name="Ruckert C."/>
        </authorList>
    </citation>
    <scope>NUCLEOTIDE SEQUENCE</scope>
    <source>
        <strain evidence="2">JCM 14265</strain>
    </source>
</reference>
<keyword evidence="5" id="KW-1185">Reference proteome</keyword>
<dbReference type="EMBL" id="BAAADQ010000005">
    <property type="protein sequence ID" value="GAA0539997.1"/>
    <property type="molecule type" value="Genomic_DNA"/>
</dbReference>
<evidence type="ECO:0000313" key="3">
    <source>
        <dbReference type="EMBL" id="MEZ3168717.1"/>
    </source>
</evidence>
<keyword evidence="1" id="KW-1133">Transmembrane helix</keyword>
<dbReference type="Proteomes" id="UP001501425">
    <property type="component" value="Unassembled WGS sequence"/>
</dbReference>
<dbReference type="EMBL" id="JBEDNW010000010">
    <property type="protein sequence ID" value="MEZ3168717.1"/>
    <property type="molecule type" value="Genomic_DNA"/>
</dbReference>
<keyword evidence="1" id="KW-0472">Membrane</keyword>
<dbReference type="AlphaFoldDB" id="A0AAV3SRW0"/>
<evidence type="ECO:0000313" key="5">
    <source>
        <dbReference type="Proteomes" id="UP001567571"/>
    </source>
</evidence>
<name>A0AAV3SRW0_9EURY</name>